<keyword evidence="6" id="KW-0472">Membrane</keyword>
<evidence type="ECO:0000313" key="10">
    <source>
        <dbReference type="Proteomes" id="UP000070444"/>
    </source>
</evidence>
<dbReference type="AlphaFoldDB" id="A0A137NYI4"/>
<dbReference type="InterPro" id="IPR019564">
    <property type="entry name" value="Sam37/metaxin_N"/>
</dbReference>
<evidence type="ECO:0000256" key="7">
    <source>
        <dbReference type="SAM" id="MobiDB-lite"/>
    </source>
</evidence>
<dbReference type="PANTHER" id="PTHR12289:SF41">
    <property type="entry name" value="FAILED AXON CONNECTIONS-RELATED"/>
    <property type="match status" value="1"/>
</dbReference>
<evidence type="ECO:0000256" key="5">
    <source>
        <dbReference type="ARBA" id="ARBA00023128"/>
    </source>
</evidence>
<dbReference type="InterPro" id="IPR036282">
    <property type="entry name" value="Glutathione-S-Trfase_C_sf"/>
</dbReference>
<evidence type="ECO:0000313" key="9">
    <source>
        <dbReference type="EMBL" id="KXN67920.1"/>
    </source>
</evidence>
<feature type="compositionally biased region" description="Basic and acidic residues" evidence="7">
    <location>
        <begin position="372"/>
        <end position="384"/>
    </location>
</feature>
<dbReference type="SUPFAM" id="SSF47616">
    <property type="entry name" value="GST C-terminal domain-like"/>
    <property type="match status" value="1"/>
</dbReference>
<gene>
    <name evidence="9" type="ORF">CONCODRAFT_72611</name>
</gene>
<dbReference type="OrthoDB" id="5835136at2759"/>
<organism evidence="9 10">
    <name type="scientific">Conidiobolus coronatus (strain ATCC 28846 / CBS 209.66 / NRRL 28638)</name>
    <name type="common">Delacroixia coronata</name>
    <dbReference type="NCBI Taxonomy" id="796925"/>
    <lineage>
        <taxon>Eukaryota</taxon>
        <taxon>Fungi</taxon>
        <taxon>Fungi incertae sedis</taxon>
        <taxon>Zoopagomycota</taxon>
        <taxon>Entomophthoromycotina</taxon>
        <taxon>Entomophthoromycetes</taxon>
        <taxon>Entomophthorales</taxon>
        <taxon>Ancylistaceae</taxon>
        <taxon>Conidiobolus</taxon>
    </lineage>
</organism>
<keyword evidence="5" id="KW-0496">Mitochondrion</keyword>
<dbReference type="OMA" id="ICANYIL"/>
<comment type="subcellular location">
    <subcellularLocation>
        <location evidence="1">Mitochondrion outer membrane</location>
    </subcellularLocation>
</comment>
<name>A0A137NYI4_CONC2</name>
<evidence type="ECO:0000256" key="1">
    <source>
        <dbReference type="ARBA" id="ARBA00004294"/>
    </source>
</evidence>
<feature type="compositionally biased region" description="Acidic residues" evidence="7">
    <location>
        <begin position="403"/>
        <end position="416"/>
    </location>
</feature>
<dbReference type="GO" id="GO:0007005">
    <property type="term" value="P:mitochondrion organization"/>
    <property type="evidence" value="ECO:0007669"/>
    <property type="project" value="TreeGrafter"/>
</dbReference>
<evidence type="ECO:0000259" key="8">
    <source>
        <dbReference type="Pfam" id="PF10568"/>
    </source>
</evidence>
<feature type="region of interest" description="Disordered" evidence="7">
    <location>
        <begin position="372"/>
        <end position="416"/>
    </location>
</feature>
<dbReference type="STRING" id="796925.A0A137NYI4"/>
<feature type="domain" description="Mitochondrial outer membrane transport complex Sam37/metaxin N-terminal" evidence="8">
    <location>
        <begin position="46"/>
        <end position="164"/>
    </location>
</feature>
<dbReference type="InterPro" id="IPR050931">
    <property type="entry name" value="Mito_Protein_Transport_Metaxin"/>
</dbReference>
<evidence type="ECO:0000256" key="4">
    <source>
        <dbReference type="ARBA" id="ARBA00022927"/>
    </source>
</evidence>
<evidence type="ECO:0000256" key="3">
    <source>
        <dbReference type="ARBA" id="ARBA00022787"/>
    </source>
</evidence>
<keyword evidence="4" id="KW-0653">Protein transport</keyword>
<proteinExistence type="predicted"/>
<keyword evidence="3" id="KW-1000">Mitochondrion outer membrane</keyword>
<dbReference type="GO" id="GO:0015031">
    <property type="term" value="P:protein transport"/>
    <property type="evidence" value="ECO:0007669"/>
    <property type="project" value="UniProtKB-KW"/>
</dbReference>
<dbReference type="GO" id="GO:0001401">
    <property type="term" value="C:SAM complex"/>
    <property type="evidence" value="ECO:0007669"/>
    <property type="project" value="InterPro"/>
</dbReference>
<sequence length="416" mass="47617">MIEIYGFGNPTNFNKTVSLKNRQTLNELETQLVDKLDNLSSFDPDSLTLLSYLHLTKVKFNWIQVSNPSSSPTGELPVLKSGLLFISGLDKIISWLKTEGYDLDKHLNNGDKLYNLSYFKLFGDYLKDSHQYYTLQDDSNFINWTRPLLGKLLHIPFNYITPGQLIDKSKARLNTYYEIHSAEHTTNTTTQKVSLALKYYRNSKKAESSLTVEFKILNKLQSTYEQIETKLGDKSYLFGEELTSTDLICANYILCQANPIWKNPVTYTQLTKNHQKLIDYALRVNEQVGKINLNQHTQPESNSTSSWFNLQSIKTYLNNNLFLTKSPVSYIKNLDWESLGYVGLGLGSLFGYAIYHGFIQFEIVDENETVEIEQKKDEGDDERVGYGTKGMNGPPKLPILRDDSDDEESSSDEDDD</sequence>
<dbReference type="Proteomes" id="UP000070444">
    <property type="component" value="Unassembled WGS sequence"/>
</dbReference>
<dbReference type="EMBL" id="KQ964605">
    <property type="protein sequence ID" value="KXN67920.1"/>
    <property type="molecule type" value="Genomic_DNA"/>
</dbReference>
<dbReference type="PANTHER" id="PTHR12289">
    <property type="entry name" value="METAXIN RELATED"/>
    <property type="match status" value="1"/>
</dbReference>
<keyword evidence="10" id="KW-1185">Reference proteome</keyword>
<keyword evidence="2" id="KW-0813">Transport</keyword>
<reference evidence="9 10" key="1">
    <citation type="journal article" date="2015" name="Genome Biol. Evol.">
        <title>Phylogenomic analyses indicate that early fungi evolved digesting cell walls of algal ancestors of land plants.</title>
        <authorList>
            <person name="Chang Y."/>
            <person name="Wang S."/>
            <person name="Sekimoto S."/>
            <person name="Aerts A.L."/>
            <person name="Choi C."/>
            <person name="Clum A."/>
            <person name="LaButti K.M."/>
            <person name="Lindquist E.A."/>
            <person name="Yee Ngan C."/>
            <person name="Ohm R.A."/>
            <person name="Salamov A.A."/>
            <person name="Grigoriev I.V."/>
            <person name="Spatafora J.W."/>
            <person name="Berbee M.L."/>
        </authorList>
    </citation>
    <scope>NUCLEOTIDE SEQUENCE [LARGE SCALE GENOMIC DNA]</scope>
    <source>
        <strain evidence="9 10">NRRL 28638</strain>
    </source>
</reference>
<evidence type="ECO:0000256" key="6">
    <source>
        <dbReference type="ARBA" id="ARBA00023136"/>
    </source>
</evidence>
<dbReference type="Pfam" id="PF10568">
    <property type="entry name" value="Tom37"/>
    <property type="match status" value="1"/>
</dbReference>
<accession>A0A137NYI4</accession>
<evidence type="ECO:0000256" key="2">
    <source>
        <dbReference type="ARBA" id="ARBA00022448"/>
    </source>
</evidence>
<protein>
    <recommendedName>
        <fullName evidence="8">Mitochondrial outer membrane transport complex Sam37/metaxin N-terminal domain-containing protein</fullName>
    </recommendedName>
</protein>